<feature type="domain" description="PPM-type phosphatase" evidence="1">
    <location>
        <begin position="4"/>
        <end position="218"/>
    </location>
</feature>
<evidence type="ECO:0000259" key="1">
    <source>
        <dbReference type="SMART" id="SM00331"/>
    </source>
</evidence>
<dbReference type="SMART" id="SM00331">
    <property type="entry name" value="PP2C_SIG"/>
    <property type="match status" value="1"/>
</dbReference>
<evidence type="ECO:0000313" key="2">
    <source>
        <dbReference type="EMBL" id="KHS58065.1"/>
    </source>
</evidence>
<comment type="caution">
    <text evidence="2">The sequence shown here is derived from an EMBL/GenBank/DDBJ whole genome shotgun (WGS) entry which is preliminary data.</text>
</comment>
<dbReference type="STRING" id="1577792.QX51_04670"/>
<accession>A0A0B3WU05</accession>
<keyword evidence="3" id="KW-1185">Reference proteome</keyword>
<dbReference type="OrthoDB" id="1090916at2"/>
<dbReference type="Proteomes" id="UP000031189">
    <property type="component" value="Unassembled WGS sequence"/>
</dbReference>
<organism evidence="2 3">
    <name type="scientific">Terrisporobacter othiniensis</name>
    <dbReference type="NCBI Taxonomy" id="1577792"/>
    <lineage>
        <taxon>Bacteria</taxon>
        <taxon>Bacillati</taxon>
        <taxon>Bacillota</taxon>
        <taxon>Clostridia</taxon>
        <taxon>Peptostreptococcales</taxon>
        <taxon>Peptostreptococcaceae</taxon>
        <taxon>Terrisporobacter</taxon>
    </lineage>
</organism>
<proteinExistence type="predicted"/>
<dbReference type="AlphaFoldDB" id="A0A0B3WU05"/>
<dbReference type="Pfam" id="PF07228">
    <property type="entry name" value="SpoIIE"/>
    <property type="match status" value="1"/>
</dbReference>
<protein>
    <submittedName>
        <fullName evidence="2">Serine/threonine protein phosphatase</fullName>
    </submittedName>
</protein>
<dbReference type="InterPro" id="IPR036457">
    <property type="entry name" value="PPM-type-like_dom_sf"/>
</dbReference>
<dbReference type="EMBL" id="JWHR01000050">
    <property type="protein sequence ID" value="KHS58065.1"/>
    <property type="molecule type" value="Genomic_DNA"/>
</dbReference>
<dbReference type="InterPro" id="IPR001932">
    <property type="entry name" value="PPM-type_phosphatase-like_dom"/>
</dbReference>
<dbReference type="SUPFAM" id="SSF81606">
    <property type="entry name" value="PP2C-like"/>
    <property type="match status" value="1"/>
</dbReference>
<dbReference type="RefSeq" id="WP_039678738.1">
    <property type="nucleotide sequence ID" value="NZ_JAXECK010000017.1"/>
</dbReference>
<name>A0A0B3WU05_9FIRM</name>
<dbReference type="Gene3D" id="3.60.40.10">
    <property type="entry name" value="PPM-type phosphatase domain"/>
    <property type="match status" value="1"/>
</dbReference>
<evidence type="ECO:0000313" key="3">
    <source>
        <dbReference type="Proteomes" id="UP000031189"/>
    </source>
</evidence>
<reference evidence="2 3" key="1">
    <citation type="submission" date="2014-12" db="EMBL/GenBank/DDBJ databases">
        <title>Draft genome sequence of Terrisporobacter sp. 08-306576, isolated from the blood culture of a bacteremia patient.</title>
        <authorList>
            <person name="Lund L.C."/>
            <person name="Sydenham T.V."/>
            <person name="Hogh S.V."/>
            <person name="Skov M.N."/>
            <person name="Kemp M."/>
            <person name="Justesen U.S."/>
        </authorList>
    </citation>
    <scope>NUCLEOTIDE SEQUENCE [LARGE SCALE GENOMIC DNA]</scope>
    <source>
        <strain evidence="2 3">08-306576</strain>
    </source>
</reference>
<gene>
    <name evidence="2" type="ORF">QX51_04670</name>
</gene>
<sequence>MKYYIDFAYGSLLKFGEELCGDMVEFYADDDQFIAVLSDGMGSGVKANILATLTSKIALTMLKEGMKIEDVVDTVSQTLPICAQNKIAYSTFTMVKVAKDGIAYIVEFDNPTVFFMRREKILSLDWNERIIHNKKVRECKIQLAERDRIVMVSDGVEFAGGRQTLNYSWQWKDIAKHLLKFTNENMNAKAITNNLLGVCNQLYFFEPGDDTTVATIKVSHDSKAVLFSGPPINKNKDKEVVYKIMGSAGKKIVCGGTTAHIVARELNVEYKSSTEIIDENVPPRGYIEGIDLVTEGVLTLRKACEILRKLLTTNDDSFLHKKKDAATLLSRMLYEDCIHIKMIIGRCINPENMMLDIPDDLSARIYVLNEMKNILVKLGKIVEVEYY</sequence>